<dbReference type="GO" id="GO:0003676">
    <property type="term" value="F:nucleic acid binding"/>
    <property type="evidence" value="ECO:0007669"/>
    <property type="project" value="InterPro"/>
</dbReference>
<accession>A0A6C0IUC8</accession>
<dbReference type="InterPro" id="IPR000305">
    <property type="entry name" value="GIY-YIG_endonuc"/>
</dbReference>
<sequence>MVYIYILELQQKKYYIGKTENPSFRLEQHFESDGSFWTKKYKPISIIENIAGCDVYDEDKYTIKYMEKYGINNVRGGSFCQIKLSDNNIITLEQIIKSVTDKCYICGRNDHFAIDCKEKSVKTEKIPTINLNEKCNCPTSYIFPHRRGMCVLNKIISYFDDEDDNIDKLLKKQVWSCSYCNKEFETKKGATYHENIHCKVKKEIKLSDDTCKKNSPRCNKCGRKGHWSNKCYASKDVYGEYI</sequence>
<feature type="domain" description="CCHC-type" evidence="2">
    <location>
        <begin position="102"/>
        <end position="118"/>
    </location>
</feature>
<dbReference type="GO" id="GO:0008270">
    <property type="term" value="F:zinc ion binding"/>
    <property type="evidence" value="ECO:0007669"/>
    <property type="project" value="InterPro"/>
</dbReference>
<feature type="domain" description="CCHC-type" evidence="2">
    <location>
        <begin position="217"/>
        <end position="231"/>
    </location>
</feature>
<organism evidence="4">
    <name type="scientific">viral metagenome</name>
    <dbReference type="NCBI Taxonomy" id="1070528"/>
    <lineage>
        <taxon>unclassified sequences</taxon>
        <taxon>metagenomes</taxon>
        <taxon>organismal metagenomes</taxon>
    </lineage>
</organism>
<dbReference type="EMBL" id="MN740263">
    <property type="protein sequence ID" value="QHT96682.1"/>
    <property type="molecule type" value="Genomic_DNA"/>
</dbReference>
<dbReference type="CDD" id="cd00719">
    <property type="entry name" value="GIY-YIG_SF"/>
    <property type="match status" value="1"/>
</dbReference>
<dbReference type="InterPro" id="IPR035901">
    <property type="entry name" value="GIY-YIG_endonuc_sf"/>
</dbReference>
<evidence type="ECO:0000313" key="4">
    <source>
        <dbReference type="EMBL" id="QHT96682.1"/>
    </source>
</evidence>
<dbReference type="Pfam" id="PF01541">
    <property type="entry name" value="GIY-YIG"/>
    <property type="match status" value="1"/>
</dbReference>
<name>A0A6C0IUC8_9ZZZZ</name>
<feature type="domain" description="C2H2-type" evidence="1">
    <location>
        <begin position="175"/>
        <end position="202"/>
    </location>
</feature>
<evidence type="ECO:0008006" key="5">
    <source>
        <dbReference type="Google" id="ProtNLM"/>
    </source>
</evidence>
<evidence type="ECO:0000259" key="2">
    <source>
        <dbReference type="PROSITE" id="PS50158"/>
    </source>
</evidence>
<evidence type="ECO:0000259" key="3">
    <source>
        <dbReference type="PROSITE" id="PS50164"/>
    </source>
</evidence>
<dbReference type="SUPFAM" id="SSF82771">
    <property type="entry name" value="GIY-YIG endonuclease"/>
    <property type="match status" value="1"/>
</dbReference>
<dbReference type="Pfam" id="PF00098">
    <property type="entry name" value="zf-CCHC"/>
    <property type="match status" value="1"/>
</dbReference>
<evidence type="ECO:0000259" key="1">
    <source>
        <dbReference type="PROSITE" id="PS50157"/>
    </source>
</evidence>
<reference evidence="4" key="1">
    <citation type="journal article" date="2020" name="Nature">
        <title>Giant virus diversity and host interactions through global metagenomics.</title>
        <authorList>
            <person name="Schulz F."/>
            <person name="Roux S."/>
            <person name="Paez-Espino D."/>
            <person name="Jungbluth S."/>
            <person name="Walsh D.A."/>
            <person name="Denef V.J."/>
            <person name="McMahon K.D."/>
            <person name="Konstantinidis K.T."/>
            <person name="Eloe-Fadrosh E.A."/>
            <person name="Kyrpides N.C."/>
            <person name="Woyke T."/>
        </authorList>
    </citation>
    <scope>NUCLEOTIDE SEQUENCE</scope>
    <source>
        <strain evidence="4">GVMAG-M-3300024302-11</strain>
    </source>
</reference>
<dbReference type="InterPro" id="IPR001878">
    <property type="entry name" value="Znf_CCHC"/>
</dbReference>
<protein>
    <recommendedName>
        <fullName evidence="5">CCHC-type domain-containing protein</fullName>
    </recommendedName>
</protein>
<dbReference type="PROSITE" id="PS50158">
    <property type="entry name" value="ZF_CCHC"/>
    <property type="match status" value="2"/>
</dbReference>
<dbReference type="PROSITE" id="PS50157">
    <property type="entry name" value="ZINC_FINGER_C2H2_2"/>
    <property type="match status" value="1"/>
</dbReference>
<dbReference type="PROSITE" id="PS00028">
    <property type="entry name" value="ZINC_FINGER_C2H2_1"/>
    <property type="match status" value="1"/>
</dbReference>
<dbReference type="AlphaFoldDB" id="A0A6C0IUC8"/>
<dbReference type="PROSITE" id="PS50164">
    <property type="entry name" value="GIY_YIG"/>
    <property type="match status" value="1"/>
</dbReference>
<dbReference type="SMART" id="SM00343">
    <property type="entry name" value="ZnF_C2HC"/>
    <property type="match status" value="2"/>
</dbReference>
<proteinExistence type="predicted"/>
<dbReference type="Gene3D" id="3.40.1440.10">
    <property type="entry name" value="GIY-YIG endonuclease"/>
    <property type="match status" value="1"/>
</dbReference>
<dbReference type="InterPro" id="IPR013087">
    <property type="entry name" value="Znf_C2H2_type"/>
</dbReference>
<feature type="domain" description="GIY-YIG" evidence="3">
    <location>
        <begin position="1"/>
        <end position="89"/>
    </location>
</feature>